<gene>
    <name evidence="1" type="ORF">HNR39_004459</name>
</gene>
<dbReference type="EMBL" id="JACHHQ010000017">
    <property type="protein sequence ID" value="MBB5202591.1"/>
    <property type="molecule type" value="Genomic_DNA"/>
</dbReference>
<dbReference type="AlphaFoldDB" id="A0A840S1M2"/>
<evidence type="ECO:0000313" key="2">
    <source>
        <dbReference type="Proteomes" id="UP000571084"/>
    </source>
</evidence>
<organism evidence="1 2">
    <name type="scientific">Glaciimonas immobilis</name>
    <dbReference type="NCBI Taxonomy" id="728004"/>
    <lineage>
        <taxon>Bacteria</taxon>
        <taxon>Pseudomonadati</taxon>
        <taxon>Pseudomonadota</taxon>
        <taxon>Betaproteobacteria</taxon>
        <taxon>Burkholderiales</taxon>
        <taxon>Oxalobacteraceae</taxon>
        <taxon>Glaciimonas</taxon>
    </lineage>
</organism>
<dbReference type="Proteomes" id="UP000571084">
    <property type="component" value="Unassembled WGS sequence"/>
</dbReference>
<proteinExistence type="predicted"/>
<evidence type="ECO:0000313" key="1">
    <source>
        <dbReference type="EMBL" id="MBB5202591.1"/>
    </source>
</evidence>
<keyword evidence="2" id="KW-1185">Reference proteome</keyword>
<name>A0A840S1M2_9BURK</name>
<sequence length="190" mass="21622">MADAEAICEAVSRPNMRFVPIKTDEQQAVLSLHRVRQSFIKVRTAKANQIRGLLSELGIIIPQAIANIARRLSDFILRFLKAGMPKAPSQFCHLSMQEILCMRFCLATCLHALRDLFQISDTHREMEPVQDGRCGERQLTMYALDAIATIRNHTNLWRRSSCTCLKQCGKSVCNRRNFATHTSENARLHP</sequence>
<protein>
    <recommendedName>
        <fullName evidence="3">Transposase</fullName>
    </recommendedName>
</protein>
<evidence type="ECO:0008006" key="3">
    <source>
        <dbReference type="Google" id="ProtNLM"/>
    </source>
</evidence>
<accession>A0A840S1M2</accession>
<comment type="caution">
    <text evidence="1">The sequence shown here is derived from an EMBL/GenBank/DDBJ whole genome shotgun (WGS) entry which is preliminary data.</text>
</comment>
<reference evidence="1 2" key="1">
    <citation type="submission" date="2020-08" db="EMBL/GenBank/DDBJ databases">
        <title>Genomic Encyclopedia of Type Strains, Phase IV (KMG-IV): sequencing the most valuable type-strain genomes for metagenomic binning, comparative biology and taxonomic classification.</title>
        <authorList>
            <person name="Goeker M."/>
        </authorList>
    </citation>
    <scope>NUCLEOTIDE SEQUENCE [LARGE SCALE GENOMIC DNA]</scope>
    <source>
        <strain evidence="1 2">DSM 23240</strain>
    </source>
</reference>